<proteinExistence type="predicted"/>
<feature type="compositionally biased region" description="Basic and acidic residues" evidence="1">
    <location>
        <begin position="275"/>
        <end position="287"/>
    </location>
</feature>
<organism evidence="2 4">
    <name type="scientific">Arctia plantaginis</name>
    <name type="common">Wood tiger moth</name>
    <name type="synonym">Phalaena plantaginis</name>
    <dbReference type="NCBI Taxonomy" id="874455"/>
    <lineage>
        <taxon>Eukaryota</taxon>
        <taxon>Metazoa</taxon>
        <taxon>Ecdysozoa</taxon>
        <taxon>Arthropoda</taxon>
        <taxon>Hexapoda</taxon>
        <taxon>Insecta</taxon>
        <taxon>Pterygota</taxon>
        <taxon>Neoptera</taxon>
        <taxon>Endopterygota</taxon>
        <taxon>Lepidoptera</taxon>
        <taxon>Glossata</taxon>
        <taxon>Ditrysia</taxon>
        <taxon>Noctuoidea</taxon>
        <taxon>Erebidae</taxon>
        <taxon>Arctiinae</taxon>
        <taxon>Arctia</taxon>
    </lineage>
</organism>
<dbReference type="Proteomes" id="UP000494256">
    <property type="component" value="Unassembled WGS sequence"/>
</dbReference>
<evidence type="ECO:0000313" key="2">
    <source>
        <dbReference type="EMBL" id="CAB3223693.1"/>
    </source>
</evidence>
<feature type="region of interest" description="Disordered" evidence="1">
    <location>
        <begin position="301"/>
        <end position="326"/>
    </location>
</feature>
<evidence type="ECO:0000313" key="4">
    <source>
        <dbReference type="Proteomes" id="UP000494106"/>
    </source>
</evidence>
<reference evidence="4 5" key="1">
    <citation type="submission" date="2020-04" db="EMBL/GenBank/DDBJ databases">
        <authorList>
            <person name="Wallbank WR R."/>
            <person name="Pardo Diaz C."/>
            <person name="Kozak K."/>
            <person name="Martin S."/>
            <person name="Jiggins C."/>
            <person name="Moest M."/>
            <person name="Warren A I."/>
            <person name="Byers J.R.P. K."/>
            <person name="Montejo-Kovacevich G."/>
            <person name="Yen C E."/>
        </authorList>
    </citation>
    <scope>NUCLEOTIDE SEQUENCE [LARGE SCALE GENOMIC DNA]</scope>
</reference>
<evidence type="ECO:0000313" key="3">
    <source>
        <dbReference type="EMBL" id="CAB3247560.1"/>
    </source>
</evidence>
<accession>A0A8S0YVZ9</accession>
<evidence type="ECO:0000313" key="5">
    <source>
        <dbReference type="Proteomes" id="UP000494256"/>
    </source>
</evidence>
<keyword evidence="4" id="KW-1185">Reference proteome</keyword>
<dbReference type="Proteomes" id="UP000494106">
    <property type="component" value="Unassembled WGS sequence"/>
</dbReference>
<dbReference type="OrthoDB" id="6931223at2759"/>
<sequence length="350" mass="37987">MVAARLTDLRAADSTQVPFKKFRERGISSIVECLRFTANWVWPASRCGGEARYWVPVRAVGATRAFAVPVSPSPAPSSSDDGGFLPRVRAPLRPAAAPPLFRASSPALALHWPPWPPWPPWAAAWTPWSPLHVSDLSSVPFPSSADGSFPTPPSPFRLRSLRQSAVVGGVGRARVRPAPRHTRPRPMSELPPPPHEASPESRSSSSGFGSKNASSQHNRSSRTGSLAEWRPPPYRPPPPVPPPRPGSGEVGDAGSVDVHYEWDRATRTPTPSTPERTRARSSRDDVEARVRAMKEEFLEFRKRQALRRRSPEPLSAPPPLSSLSSLSPLSVLSPLAALPHSPPTPAETVC</sequence>
<gene>
    <name evidence="3" type="ORF">APLA_LOCUS12011</name>
    <name evidence="2" type="ORF">APLA_LOCUS1770</name>
</gene>
<evidence type="ECO:0000256" key="1">
    <source>
        <dbReference type="SAM" id="MobiDB-lite"/>
    </source>
</evidence>
<dbReference type="AlphaFoldDB" id="A0A8S0YVZ9"/>
<feature type="compositionally biased region" description="Low complexity" evidence="1">
    <location>
        <begin position="200"/>
        <end position="215"/>
    </location>
</feature>
<feature type="region of interest" description="Disordered" evidence="1">
    <location>
        <begin position="163"/>
        <end position="287"/>
    </location>
</feature>
<dbReference type="EMBL" id="CADEBD010000337">
    <property type="protein sequence ID" value="CAB3247560.1"/>
    <property type="molecule type" value="Genomic_DNA"/>
</dbReference>
<feature type="compositionally biased region" description="Basic residues" evidence="1">
    <location>
        <begin position="173"/>
        <end position="184"/>
    </location>
</feature>
<feature type="compositionally biased region" description="Pro residues" evidence="1">
    <location>
        <begin position="230"/>
        <end position="245"/>
    </location>
</feature>
<dbReference type="EMBL" id="CADEBC010000135">
    <property type="protein sequence ID" value="CAB3223693.1"/>
    <property type="molecule type" value="Genomic_DNA"/>
</dbReference>
<comment type="caution">
    <text evidence="2">The sequence shown here is derived from an EMBL/GenBank/DDBJ whole genome shotgun (WGS) entry which is preliminary data.</text>
</comment>
<protein>
    <submittedName>
        <fullName evidence="2">Uncharacterized protein</fullName>
    </submittedName>
</protein>
<name>A0A8S0YVZ9_ARCPL</name>